<evidence type="ECO:0000256" key="2">
    <source>
        <dbReference type="ARBA" id="ARBA00023242"/>
    </source>
</evidence>
<protein>
    <submittedName>
        <fullName evidence="5">DUF55-domain-containing protein</fullName>
    </submittedName>
</protein>
<accession>A0A5M3MBE0</accession>
<dbReference type="AlphaFoldDB" id="A0A5M3MBE0"/>
<comment type="caution">
    <text evidence="5">The sequence shown here is derived from an EMBL/GenBank/DDBJ whole genome shotgun (WGS) entry which is preliminary data.</text>
</comment>
<organism evidence="5 6">
    <name type="scientific">Coniophora puteana (strain RWD-64-598)</name>
    <name type="common">Brown rot fungus</name>
    <dbReference type="NCBI Taxonomy" id="741705"/>
    <lineage>
        <taxon>Eukaryota</taxon>
        <taxon>Fungi</taxon>
        <taxon>Dikarya</taxon>
        <taxon>Basidiomycota</taxon>
        <taxon>Agaricomycotina</taxon>
        <taxon>Agaricomycetes</taxon>
        <taxon>Agaricomycetidae</taxon>
        <taxon>Boletales</taxon>
        <taxon>Coniophorineae</taxon>
        <taxon>Coniophoraceae</taxon>
        <taxon>Coniophora</taxon>
    </lineage>
</organism>
<sequence length="266" mass="29343">MKAEPDSRIVKGKDVKFGVDDFEEVKTTPWEGVRNFEARNLMQSMSVGDKVLFYHSNCKSPGIAGFAEIAKEAYPDYTAWDSSHPYFDPKTKQDAPKWHMVDVAFKSRAAHFVPLALLRRIADSTSPSLPAGIEYLSHDNVQAIKGMALVTRGRLSVQPVEEGAWAAIELLADRGGWSEDEIGVKKGAAAKKATTKAAAPKRGKKTASKKSEKADEERADEGEASDPVEQEDKEVKPKANGSRKRKADEGEPQETRVTRQSTRRKA</sequence>
<dbReference type="OMA" id="DVQFIRM"/>
<dbReference type="OrthoDB" id="41445at2759"/>
<gene>
    <name evidence="5" type="ORF">CONPUDRAFT_110986</name>
</gene>
<feature type="domain" description="EVE" evidence="4">
    <location>
        <begin position="10"/>
        <end position="169"/>
    </location>
</feature>
<reference evidence="6" key="1">
    <citation type="journal article" date="2012" name="Science">
        <title>The Paleozoic origin of enzymatic lignin decomposition reconstructed from 31 fungal genomes.</title>
        <authorList>
            <person name="Floudas D."/>
            <person name="Binder M."/>
            <person name="Riley R."/>
            <person name="Barry K."/>
            <person name="Blanchette R.A."/>
            <person name="Henrissat B."/>
            <person name="Martinez A.T."/>
            <person name="Otillar R."/>
            <person name="Spatafora J.W."/>
            <person name="Yadav J.S."/>
            <person name="Aerts A."/>
            <person name="Benoit I."/>
            <person name="Boyd A."/>
            <person name="Carlson A."/>
            <person name="Copeland A."/>
            <person name="Coutinho P.M."/>
            <person name="de Vries R.P."/>
            <person name="Ferreira P."/>
            <person name="Findley K."/>
            <person name="Foster B."/>
            <person name="Gaskell J."/>
            <person name="Glotzer D."/>
            <person name="Gorecki P."/>
            <person name="Heitman J."/>
            <person name="Hesse C."/>
            <person name="Hori C."/>
            <person name="Igarashi K."/>
            <person name="Jurgens J.A."/>
            <person name="Kallen N."/>
            <person name="Kersten P."/>
            <person name="Kohler A."/>
            <person name="Kuees U."/>
            <person name="Kumar T.K.A."/>
            <person name="Kuo A."/>
            <person name="LaButti K."/>
            <person name="Larrondo L.F."/>
            <person name="Lindquist E."/>
            <person name="Ling A."/>
            <person name="Lombard V."/>
            <person name="Lucas S."/>
            <person name="Lundell T."/>
            <person name="Martin R."/>
            <person name="McLaughlin D.J."/>
            <person name="Morgenstern I."/>
            <person name="Morin E."/>
            <person name="Murat C."/>
            <person name="Nagy L.G."/>
            <person name="Nolan M."/>
            <person name="Ohm R.A."/>
            <person name="Patyshakuliyeva A."/>
            <person name="Rokas A."/>
            <person name="Ruiz-Duenas F.J."/>
            <person name="Sabat G."/>
            <person name="Salamov A."/>
            <person name="Samejima M."/>
            <person name="Schmutz J."/>
            <person name="Slot J.C."/>
            <person name="St John F."/>
            <person name="Stenlid J."/>
            <person name="Sun H."/>
            <person name="Sun S."/>
            <person name="Syed K."/>
            <person name="Tsang A."/>
            <person name="Wiebenga A."/>
            <person name="Young D."/>
            <person name="Pisabarro A."/>
            <person name="Eastwood D.C."/>
            <person name="Martin F."/>
            <person name="Cullen D."/>
            <person name="Grigoriev I.V."/>
            <person name="Hibbett D.S."/>
        </authorList>
    </citation>
    <scope>NUCLEOTIDE SEQUENCE [LARGE SCALE GENOMIC DNA]</scope>
    <source>
        <strain evidence="6">RWD-64-598 SS2</strain>
    </source>
</reference>
<dbReference type="PANTHER" id="PTHR14087:SF7">
    <property type="entry name" value="THYMOCYTE NUCLEAR PROTEIN 1"/>
    <property type="match status" value="1"/>
</dbReference>
<feature type="compositionally biased region" description="Low complexity" evidence="3">
    <location>
        <begin position="187"/>
        <end position="198"/>
    </location>
</feature>
<proteinExistence type="predicted"/>
<feature type="compositionally biased region" description="Basic residues" evidence="3">
    <location>
        <begin position="199"/>
        <end position="208"/>
    </location>
</feature>
<dbReference type="GO" id="GO:0005634">
    <property type="term" value="C:nucleus"/>
    <property type="evidence" value="ECO:0007669"/>
    <property type="project" value="UniProtKB-SubCell"/>
</dbReference>
<dbReference type="FunFam" id="3.10.590.10:FF:000006">
    <property type="entry name" value="Chromosome 7, whole genome shotgun sequence"/>
    <property type="match status" value="1"/>
</dbReference>
<dbReference type="InterPro" id="IPR047197">
    <property type="entry name" value="THYN1-like_EVE"/>
</dbReference>
<dbReference type="EMBL" id="JH711586">
    <property type="protein sequence ID" value="EIW76204.1"/>
    <property type="molecule type" value="Genomic_DNA"/>
</dbReference>
<dbReference type="SUPFAM" id="SSF88697">
    <property type="entry name" value="PUA domain-like"/>
    <property type="match status" value="1"/>
</dbReference>
<dbReference type="InterPro" id="IPR052181">
    <property type="entry name" value="5hmC_binding"/>
</dbReference>
<evidence type="ECO:0000259" key="4">
    <source>
        <dbReference type="Pfam" id="PF01878"/>
    </source>
</evidence>
<dbReference type="InterPro" id="IPR002740">
    <property type="entry name" value="EVE_domain"/>
</dbReference>
<feature type="compositionally biased region" description="Acidic residues" evidence="3">
    <location>
        <begin position="217"/>
        <end position="232"/>
    </location>
</feature>
<dbReference type="KEGG" id="cput:CONPUDRAFT_110986"/>
<feature type="region of interest" description="Disordered" evidence="3">
    <location>
        <begin position="187"/>
        <end position="266"/>
    </location>
</feature>
<evidence type="ECO:0000256" key="1">
    <source>
        <dbReference type="ARBA" id="ARBA00004123"/>
    </source>
</evidence>
<dbReference type="Pfam" id="PF01878">
    <property type="entry name" value="EVE"/>
    <property type="match status" value="1"/>
</dbReference>
<dbReference type="InterPro" id="IPR015947">
    <property type="entry name" value="PUA-like_sf"/>
</dbReference>
<keyword evidence="6" id="KW-1185">Reference proteome</keyword>
<dbReference type="RefSeq" id="XP_007773464.1">
    <property type="nucleotide sequence ID" value="XM_007775274.1"/>
</dbReference>
<feature type="compositionally biased region" description="Basic and acidic residues" evidence="3">
    <location>
        <begin position="246"/>
        <end position="257"/>
    </location>
</feature>
<evidence type="ECO:0000313" key="6">
    <source>
        <dbReference type="Proteomes" id="UP000053558"/>
    </source>
</evidence>
<dbReference type="PANTHER" id="PTHR14087">
    <property type="entry name" value="THYMOCYTE NUCLEAR PROTEIN 1"/>
    <property type="match status" value="1"/>
</dbReference>
<keyword evidence="2" id="KW-0539">Nucleus</keyword>
<dbReference type="Gene3D" id="3.10.590.10">
    <property type="entry name" value="ph1033 like domains"/>
    <property type="match status" value="1"/>
</dbReference>
<evidence type="ECO:0000313" key="5">
    <source>
        <dbReference type="EMBL" id="EIW76204.1"/>
    </source>
</evidence>
<dbReference type="GeneID" id="19198864"/>
<dbReference type="CDD" id="cd21133">
    <property type="entry name" value="EVE"/>
    <property type="match status" value="1"/>
</dbReference>
<dbReference type="Proteomes" id="UP000053558">
    <property type="component" value="Unassembled WGS sequence"/>
</dbReference>
<comment type="subcellular location">
    <subcellularLocation>
        <location evidence="1">Nucleus</location>
    </subcellularLocation>
</comment>
<evidence type="ECO:0000256" key="3">
    <source>
        <dbReference type="SAM" id="MobiDB-lite"/>
    </source>
</evidence>
<name>A0A5M3MBE0_CONPW</name>